<dbReference type="EMBL" id="JAGYWB010000005">
    <property type="protein sequence ID" value="KAI0523513.1"/>
    <property type="molecule type" value="Genomic_DNA"/>
</dbReference>
<dbReference type="Proteomes" id="UP000829196">
    <property type="component" value="Unassembled WGS sequence"/>
</dbReference>
<evidence type="ECO:0000313" key="1">
    <source>
        <dbReference type="EMBL" id="KAI0523513.1"/>
    </source>
</evidence>
<reference evidence="1" key="1">
    <citation type="journal article" date="2022" name="Front. Genet.">
        <title>Chromosome-Scale Assembly of the Dendrobium nobile Genome Provides Insights Into the Molecular Mechanism of the Biosynthesis of the Medicinal Active Ingredient of Dendrobium.</title>
        <authorList>
            <person name="Xu Q."/>
            <person name="Niu S.-C."/>
            <person name="Li K.-L."/>
            <person name="Zheng P.-J."/>
            <person name="Zhang X.-J."/>
            <person name="Jia Y."/>
            <person name="Liu Y."/>
            <person name="Niu Y.-X."/>
            <person name="Yu L.-H."/>
            <person name="Chen D.-F."/>
            <person name="Zhang G.-Q."/>
        </authorList>
    </citation>
    <scope>NUCLEOTIDE SEQUENCE</scope>
    <source>
        <tissue evidence="1">Leaf</tissue>
    </source>
</reference>
<gene>
    <name evidence="1" type="ORF">KFK09_005908</name>
</gene>
<evidence type="ECO:0000313" key="2">
    <source>
        <dbReference type="Proteomes" id="UP000829196"/>
    </source>
</evidence>
<dbReference type="AlphaFoldDB" id="A0A8T3C1W1"/>
<keyword evidence="2" id="KW-1185">Reference proteome</keyword>
<comment type="caution">
    <text evidence="1">The sequence shown here is derived from an EMBL/GenBank/DDBJ whole genome shotgun (WGS) entry which is preliminary data.</text>
</comment>
<accession>A0A8T3C1W1</accession>
<organism evidence="1 2">
    <name type="scientific">Dendrobium nobile</name>
    <name type="common">Orchid</name>
    <dbReference type="NCBI Taxonomy" id="94219"/>
    <lineage>
        <taxon>Eukaryota</taxon>
        <taxon>Viridiplantae</taxon>
        <taxon>Streptophyta</taxon>
        <taxon>Embryophyta</taxon>
        <taxon>Tracheophyta</taxon>
        <taxon>Spermatophyta</taxon>
        <taxon>Magnoliopsida</taxon>
        <taxon>Liliopsida</taxon>
        <taxon>Asparagales</taxon>
        <taxon>Orchidaceae</taxon>
        <taxon>Epidendroideae</taxon>
        <taxon>Malaxideae</taxon>
        <taxon>Dendrobiinae</taxon>
        <taxon>Dendrobium</taxon>
    </lineage>
</organism>
<proteinExistence type="predicted"/>
<protein>
    <submittedName>
        <fullName evidence="1">Uncharacterized protein</fullName>
    </submittedName>
</protein>
<sequence>MNSSSSHLQDYLRVPLFGTVEIDEVPQNLDLCLQSENVTGGVLEDPVSVNRLRQCNLVAGGSISDGRDEIF</sequence>
<name>A0A8T3C1W1_DENNO</name>